<dbReference type="AlphaFoldDB" id="A0A0B1Z959"/>
<dbReference type="EMBL" id="JQGJ01000002">
    <property type="protein sequence ID" value="KHK65898.1"/>
    <property type="molecule type" value="Genomic_DNA"/>
</dbReference>
<evidence type="ECO:0000313" key="2">
    <source>
        <dbReference type="EMBL" id="KHK65898.1"/>
    </source>
</evidence>
<organism evidence="2 3">
    <name type="scientific">Pseudomonas frederiksbergensis</name>
    <dbReference type="NCBI Taxonomy" id="104087"/>
    <lineage>
        <taxon>Bacteria</taxon>
        <taxon>Pseudomonadati</taxon>
        <taxon>Pseudomonadota</taxon>
        <taxon>Gammaproteobacteria</taxon>
        <taxon>Pseudomonadales</taxon>
        <taxon>Pseudomonadaceae</taxon>
        <taxon>Pseudomonas</taxon>
    </lineage>
</organism>
<protein>
    <recommendedName>
        <fullName evidence="1">DUF4427 domain-containing protein</fullName>
    </recommendedName>
</protein>
<reference evidence="3" key="1">
    <citation type="submission" date="2015-03" db="EMBL/GenBank/DDBJ databases">
        <title>Pseudomonas frederiksbergensis hydrocarbon degrader.</title>
        <authorList>
            <person name="Brown L.M."/>
            <person name="Ruiz O.N."/>
            <person name="Mueller S."/>
            <person name="Gunasekera T.S."/>
        </authorList>
    </citation>
    <scope>NUCLEOTIDE SEQUENCE [LARGE SCALE GENOMIC DNA]</scope>
    <source>
        <strain evidence="3">SI8</strain>
    </source>
</reference>
<accession>A0A0B1Z959</accession>
<dbReference type="Pfam" id="PF14468">
    <property type="entry name" value="DUF4427"/>
    <property type="match status" value="1"/>
</dbReference>
<dbReference type="Proteomes" id="UP000030949">
    <property type="component" value="Unassembled WGS sequence"/>
</dbReference>
<dbReference type="OrthoDB" id="2451827at2"/>
<sequence>MAHYFRAVNLLDVSRPEFIPKSFPSYCQFDDEEWSGGLLLRIALRMHHLWPTYGVREGMRTIQGEHPAVCFTAFSLVDLIAVRDGFTPQNAAVTQYAITFPITTALKGGIQPVVRWSNGQANLLDGSSVVGMSQDDADNQYRYVSNQTTPPGQPTTHPEWRWRYPRNYRRNIKKIEANGFEDNVIPGLKITQKKWSGLGIVVSDMPTARKLQYDVLTLIDQGLVSEAQFDHILVCDQLPATLEGLDEQALHAAFSNACFDFKSCRAVPTFKAGLAAMDFSTRLIVLEGSTARAPQHERGGCWLWFEDNSHPYVRKLVQAGRVKPNNKGRYLASLDELDTKRDLRERQEIVLALSEQLREKYGVQSSYFSVKYSYSPDDDPAYAGRIWGGGYFITATMDEDNE</sequence>
<feature type="domain" description="DUF4427" evidence="1">
    <location>
        <begin position="292"/>
        <end position="385"/>
    </location>
</feature>
<proteinExistence type="predicted"/>
<dbReference type="InterPro" id="IPR025216">
    <property type="entry name" value="DUF4427"/>
</dbReference>
<evidence type="ECO:0000259" key="1">
    <source>
        <dbReference type="Pfam" id="PF14468"/>
    </source>
</evidence>
<evidence type="ECO:0000313" key="3">
    <source>
        <dbReference type="Proteomes" id="UP000030949"/>
    </source>
</evidence>
<gene>
    <name evidence="2" type="ORF">JZ00_03750</name>
</gene>
<name>A0A0B1Z959_9PSED</name>
<comment type="caution">
    <text evidence="2">The sequence shown here is derived from an EMBL/GenBank/DDBJ whole genome shotgun (WGS) entry which is preliminary data.</text>
</comment>